<proteinExistence type="predicted"/>
<dbReference type="OrthoDB" id="10333840at2759"/>
<organism evidence="1 2">
    <name type="scientific">Blumeria graminis f. sp. tritici 96224</name>
    <dbReference type="NCBI Taxonomy" id="1268274"/>
    <lineage>
        <taxon>Eukaryota</taxon>
        <taxon>Fungi</taxon>
        <taxon>Dikarya</taxon>
        <taxon>Ascomycota</taxon>
        <taxon>Pezizomycotina</taxon>
        <taxon>Leotiomycetes</taxon>
        <taxon>Erysiphales</taxon>
        <taxon>Erysiphaceae</taxon>
        <taxon>Blumeria</taxon>
    </lineage>
</organism>
<evidence type="ECO:0000313" key="1">
    <source>
        <dbReference type="EMBL" id="EPQ63656.1"/>
    </source>
</evidence>
<accession>A0A656KHL0</accession>
<dbReference type="EMBL" id="KE375104">
    <property type="protein sequence ID" value="EPQ63656.1"/>
    <property type="molecule type" value="Genomic_DNA"/>
</dbReference>
<dbReference type="AlphaFoldDB" id="A0A656KHL0"/>
<sequence>MNCLLAILLTMENKIYPNGRLVVMELGENAKVYHTYRLTNTTKFRQIRNHTGIFMAAAPIKHFGTYLTIYCSPSLSAQNLETFVTQGTKTMGMHSALGFHQSVTSEEKCLDYLRGGYELLQKKNTSSEEFELNALPYIQSGRCTESSIYCLALQGEISLHAKYNINIEQQGDKTIEVGYHNGFRMDSIVLNGQFLQIIETDQQDFGLAWYQGDLEVFVKAPSSNVWSLKRSESDEFPDHRLIIDLVAHRFQGVRAIIEALDRLNRKNRGIAEQRDSLTPLRNIKMLLANLGKHRKRFTPVHATGFFGAEPATQAVSS</sequence>
<gene>
    <name evidence="1" type="ORF">BGT96224_E4463</name>
</gene>
<reference evidence="2" key="1">
    <citation type="journal article" date="2013" name="Nat. Genet.">
        <title>The wheat powdery mildew genome shows the unique evolution of an obligate biotroph.</title>
        <authorList>
            <person name="Wicker T."/>
            <person name="Oberhaensli S."/>
            <person name="Parlange F."/>
            <person name="Buchmann J.P."/>
            <person name="Shatalina M."/>
            <person name="Roffler S."/>
            <person name="Ben-David R."/>
            <person name="Dolezel J."/>
            <person name="Simkova H."/>
            <person name="Schulze-Lefert P."/>
            <person name="Spanu P.D."/>
            <person name="Bruggmann R."/>
            <person name="Amselem J."/>
            <person name="Quesneville H."/>
            <person name="Ver Loren van Themaat E."/>
            <person name="Paape T."/>
            <person name="Shimizu K.K."/>
            <person name="Keller B."/>
        </authorList>
    </citation>
    <scope>NUCLEOTIDE SEQUENCE [LARGE SCALE GENOMIC DNA]</scope>
    <source>
        <strain evidence="2">96224</strain>
    </source>
</reference>
<protein>
    <submittedName>
        <fullName evidence="1">Putative secreted effector protein</fullName>
    </submittedName>
</protein>
<dbReference type="Proteomes" id="UP000053110">
    <property type="component" value="Unassembled WGS sequence"/>
</dbReference>
<name>A0A656KHL0_BLUGR</name>
<evidence type="ECO:0000313" key="2">
    <source>
        <dbReference type="Proteomes" id="UP000053110"/>
    </source>
</evidence>